<organism evidence="1">
    <name type="scientific">uncultured Phycisphaerae bacterium</name>
    <dbReference type="NCBI Taxonomy" id="904963"/>
    <lineage>
        <taxon>Bacteria</taxon>
        <taxon>Pseudomonadati</taxon>
        <taxon>Planctomycetota</taxon>
        <taxon>Phycisphaerae</taxon>
        <taxon>environmental samples</taxon>
    </lineage>
</organism>
<reference evidence="1" key="1">
    <citation type="submission" date="2020-02" db="EMBL/GenBank/DDBJ databases">
        <authorList>
            <person name="Meier V. D."/>
        </authorList>
    </citation>
    <scope>NUCLEOTIDE SEQUENCE</scope>
    <source>
        <strain evidence="1">AVDCRST_MAG64</strain>
    </source>
</reference>
<name>A0A6J4PV66_9BACT</name>
<gene>
    <name evidence="1" type="ORF">AVDCRST_MAG64-3205</name>
</gene>
<dbReference type="AlphaFoldDB" id="A0A6J4PV66"/>
<proteinExistence type="predicted"/>
<accession>A0A6J4PV66</accession>
<dbReference type="EMBL" id="CADCUQ010000737">
    <property type="protein sequence ID" value="CAA9426560.1"/>
    <property type="molecule type" value="Genomic_DNA"/>
</dbReference>
<protein>
    <submittedName>
        <fullName evidence="1">Uncharacterized protein</fullName>
    </submittedName>
</protein>
<sequence>MRSVWLAWVAALRFGFHGHDGMADVKRIMAALATIGRC</sequence>
<evidence type="ECO:0000313" key="1">
    <source>
        <dbReference type="EMBL" id="CAA9426560.1"/>
    </source>
</evidence>